<feature type="transmembrane region" description="Helical" evidence="5">
    <location>
        <begin position="129"/>
        <end position="149"/>
    </location>
</feature>
<dbReference type="EMBL" id="WIGM01000911">
    <property type="protein sequence ID" value="KAF6808976.1"/>
    <property type="molecule type" value="Genomic_DNA"/>
</dbReference>
<comment type="subcellular location">
    <subcellularLocation>
        <location evidence="1">Membrane</location>
    </subcellularLocation>
</comment>
<feature type="transmembrane region" description="Helical" evidence="5">
    <location>
        <begin position="20"/>
        <end position="37"/>
    </location>
</feature>
<evidence type="ECO:0000313" key="6">
    <source>
        <dbReference type="EMBL" id="KAF6808976.1"/>
    </source>
</evidence>
<dbReference type="InterPro" id="IPR001129">
    <property type="entry name" value="Membr-assoc_MAPEG"/>
</dbReference>
<protein>
    <recommendedName>
        <fullName evidence="8">MAPEG family protein</fullName>
    </recommendedName>
</protein>
<dbReference type="Gene3D" id="1.20.120.550">
    <property type="entry name" value="Membrane associated eicosanoid/glutathione metabolism-like domain"/>
    <property type="match status" value="1"/>
</dbReference>
<evidence type="ECO:0000256" key="1">
    <source>
        <dbReference type="ARBA" id="ARBA00004370"/>
    </source>
</evidence>
<reference evidence="6" key="1">
    <citation type="journal article" date="2020" name="Phytopathology">
        <title>Genome Sequence Resources of Colletotrichum truncatum, C. plurivorum, C. musicola, and C. sojae: Four Species Pathogenic to Soybean (Glycine max).</title>
        <authorList>
            <person name="Rogerio F."/>
            <person name="Boufleur T.R."/>
            <person name="Ciampi-Guillardi M."/>
            <person name="Sukno S.A."/>
            <person name="Thon M.R."/>
            <person name="Massola Junior N.S."/>
            <person name="Baroncelli R."/>
        </authorList>
    </citation>
    <scope>NUCLEOTIDE SEQUENCE</scope>
    <source>
        <strain evidence="6">LFN0074</strain>
    </source>
</reference>
<comment type="caution">
    <text evidence="6">The sequence shown here is derived from an EMBL/GenBank/DDBJ whole genome shotgun (WGS) entry which is preliminary data.</text>
</comment>
<name>A0A8H6JA86_9PEZI</name>
<keyword evidence="2 5" id="KW-0812">Transmembrane</keyword>
<dbReference type="OrthoDB" id="19091at2759"/>
<dbReference type="GO" id="GO:0016020">
    <property type="term" value="C:membrane"/>
    <property type="evidence" value="ECO:0007669"/>
    <property type="project" value="UniProtKB-SubCell"/>
</dbReference>
<evidence type="ECO:0000313" key="7">
    <source>
        <dbReference type="Proteomes" id="UP000639643"/>
    </source>
</evidence>
<dbReference type="InterPro" id="IPR023352">
    <property type="entry name" value="MAPEG-like_dom_sf"/>
</dbReference>
<keyword evidence="3 5" id="KW-1133">Transmembrane helix</keyword>
<organism evidence="6 7">
    <name type="scientific">Colletotrichum musicola</name>
    <dbReference type="NCBI Taxonomy" id="2175873"/>
    <lineage>
        <taxon>Eukaryota</taxon>
        <taxon>Fungi</taxon>
        <taxon>Dikarya</taxon>
        <taxon>Ascomycota</taxon>
        <taxon>Pezizomycotina</taxon>
        <taxon>Sordariomycetes</taxon>
        <taxon>Hypocreomycetidae</taxon>
        <taxon>Glomerellales</taxon>
        <taxon>Glomerellaceae</taxon>
        <taxon>Colletotrichum</taxon>
        <taxon>Colletotrichum orchidearum species complex</taxon>
    </lineage>
</organism>
<evidence type="ECO:0008006" key="8">
    <source>
        <dbReference type="Google" id="ProtNLM"/>
    </source>
</evidence>
<evidence type="ECO:0000256" key="2">
    <source>
        <dbReference type="ARBA" id="ARBA00022692"/>
    </source>
</evidence>
<dbReference type="PANTHER" id="PTHR35814">
    <property type="match status" value="1"/>
</dbReference>
<accession>A0A8H6JA86</accession>
<dbReference type="AlphaFoldDB" id="A0A8H6JA86"/>
<evidence type="ECO:0000256" key="3">
    <source>
        <dbReference type="ARBA" id="ARBA00022989"/>
    </source>
</evidence>
<evidence type="ECO:0000256" key="4">
    <source>
        <dbReference type="ARBA" id="ARBA00023136"/>
    </source>
</evidence>
<dbReference type="PANTHER" id="PTHR35814:SF1">
    <property type="entry name" value="GLUTATHIONE S-TRANSFERASE-RELATED"/>
    <property type="match status" value="1"/>
</dbReference>
<proteinExistence type="predicted"/>
<evidence type="ECO:0000256" key="5">
    <source>
        <dbReference type="SAM" id="Phobius"/>
    </source>
</evidence>
<keyword evidence="7" id="KW-1185">Reference proteome</keyword>
<dbReference type="SUPFAM" id="SSF161084">
    <property type="entry name" value="MAPEG domain-like"/>
    <property type="match status" value="1"/>
</dbReference>
<gene>
    <name evidence="6" type="ORF">CMUS01_13785</name>
</gene>
<sequence length="155" mass="16856">MSPNVIGLTTLPKLLPVTGGFALPFTAYYILLSLRVVKERIREKRYLGDGSSGGPDRQSYHNDKLFLATRAHGNFLENVPLLFIVASLIELNGGSRKALGWMLGGVLTSRVLHADLGLLMRGFGYGRPVGYYANLGLLGAMAGYGAYLVKGYWGF</sequence>
<dbReference type="Pfam" id="PF01124">
    <property type="entry name" value="MAPEG"/>
    <property type="match status" value="1"/>
</dbReference>
<dbReference type="Proteomes" id="UP000639643">
    <property type="component" value="Unassembled WGS sequence"/>
</dbReference>
<keyword evidence="4 5" id="KW-0472">Membrane</keyword>